<evidence type="ECO:0000313" key="4">
    <source>
        <dbReference type="Proteomes" id="UP001434883"/>
    </source>
</evidence>
<dbReference type="Proteomes" id="UP001434883">
    <property type="component" value="Unassembled WGS sequence"/>
</dbReference>
<dbReference type="InterPro" id="IPR011009">
    <property type="entry name" value="Kinase-like_dom_sf"/>
</dbReference>
<accession>A0ABV0R2B3</accession>
<keyword evidence="1" id="KW-0812">Transmembrane</keyword>
<keyword evidence="4" id="KW-1185">Reference proteome</keyword>
<keyword evidence="1" id="KW-1133">Transmembrane helix</keyword>
<evidence type="ECO:0000259" key="2">
    <source>
        <dbReference type="PROSITE" id="PS50011"/>
    </source>
</evidence>
<dbReference type="InterPro" id="IPR000719">
    <property type="entry name" value="Prot_kinase_dom"/>
</dbReference>
<feature type="non-terminal residue" evidence="3">
    <location>
        <position position="1"/>
    </location>
</feature>
<comment type="caution">
    <text evidence="3">The sequence shown here is derived from an EMBL/GenBank/DDBJ whole genome shotgun (WGS) entry which is preliminary data.</text>
</comment>
<name>A0ABV0R2B3_9TELE</name>
<dbReference type="PROSITE" id="PS50011">
    <property type="entry name" value="PROTEIN_KINASE_DOM"/>
    <property type="match status" value="1"/>
</dbReference>
<dbReference type="Gene3D" id="1.10.510.10">
    <property type="entry name" value="Transferase(Phosphotransferase) domain 1"/>
    <property type="match status" value="1"/>
</dbReference>
<proteinExistence type="predicted"/>
<feature type="domain" description="Protein kinase" evidence="2">
    <location>
        <begin position="1"/>
        <end position="71"/>
    </location>
</feature>
<dbReference type="SUPFAM" id="SSF56112">
    <property type="entry name" value="Protein kinase-like (PK-like)"/>
    <property type="match status" value="1"/>
</dbReference>
<gene>
    <name evidence="3" type="primary">CAMK1D_1</name>
    <name evidence="3" type="ORF">XENOCAPTIV_017837</name>
</gene>
<evidence type="ECO:0000313" key="3">
    <source>
        <dbReference type="EMBL" id="MEQ2201778.1"/>
    </source>
</evidence>
<sequence>PENLLYFNPQDESKIMISDFGLSKMEGSGDVMSTACGTPGYVGKSVGLSTFVTVILYLISIAVHTHKEKRC</sequence>
<organism evidence="3 4">
    <name type="scientific">Xenoophorus captivus</name>
    <dbReference type="NCBI Taxonomy" id="1517983"/>
    <lineage>
        <taxon>Eukaryota</taxon>
        <taxon>Metazoa</taxon>
        <taxon>Chordata</taxon>
        <taxon>Craniata</taxon>
        <taxon>Vertebrata</taxon>
        <taxon>Euteleostomi</taxon>
        <taxon>Actinopterygii</taxon>
        <taxon>Neopterygii</taxon>
        <taxon>Teleostei</taxon>
        <taxon>Neoteleostei</taxon>
        <taxon>Acanthomorphata</taxon>
        <taxon>Ovalentaria</taxon>
        <taxon>Atherinomorphae</taxon>
        <taxon>Cyprinodontiformes</taxon>
        <taxon>Goodeidae</taxon>
        <taxon>Xenoophorus</taxon>
    </lineage>
</organism>
<dbReference type="GO" id="GO:0016301">
    <property type="term" value="F:kinase activity"/>
    <property type="evidence" value="ECO:0007669"/>
    <property type="project" value="UniProtKB-KW"/>
</dbReference>
<dbReference type="EMBL" id="JAHRIN010028935">
    <property type="protein sequence ID" value="MEQ2201778.1"/>
    <property type="molecule type" value="Genomic_DNA"/>
</dbReference>
<evidence type="ECO:0000256" key="1">
    <source>
        <dbReference type="SAM" id="Phobius"/>
    </source>
</evidence>
<reference evidence="3 4" key="1">
    <citation type="submission" date="2021-06" db="EMBL/GenBank/DDBJ databases">
        <authorList>
            <person name="Palmer J.M."/>
        </authorList>
    </citation>
    <scope>NUCLEOTIDE SEQUENCE [LARGE SCALE GENOMIC DNA]</scope>
    <source>
        <strain evidence="3 4">XC_2019</strain>
        <tissue evidence="3">Muscle</tissue>
    </source>
</reference>
<keyword evidence="3" id="KW-0418">Kinase</keyword>
<keyword evidence="1" id="KW-0472">Membrane</keyword>
<keyword evidence="3" id="KW-0808">Transferase</keyword>
<protein>
    <submittedName>
        <fullName evidence="3">Calcium/calmodulin-dependent protein kinase type 1D</fullName>
    </submittedName>
</protein>
<feature type="transmembrane region" description="Helical" evidence="1">
    <location>
        <begin position="41"/>
        <end position="63"/>
    </location>
</feature>